<proteinExistence type="predicted"/>
<dbReference type="InterPro" id="IPR003661">
    <property type="entry name" value="HisK_dim/P_dom"/>
</dbReference>
<dbReference type="GO" id="GO:0005524">
    <property type="term" value="F:ATP binding"/>
    <property type="evidence" value="ECO:0007669"/>
    <property type="project" value="UniProtKB-KW"/>
</dbReference>
<evidence type="ECO:0000256" key="3">
    <source>
        <dbReference type="ARBA" id="ARBA00022777"/>
    </source>
</evidence>
<evidence type="ECO:0000313" key="7">
    <source>
        <dbReference type="EMBL" id="GAI27346.1"/>
    </source>
</evidence>
<dbReference type="SUPFAM" id="SSF47384">
    <property type="entry name" value="Homodimeric domain of signal transducing histidine kinase"/>
    <property type="match status" value="1"/>
</dbReference>
<accession>X1NAX8</accession>
<keyword evidence="3" id="KW-0418">Kinase</keyword>
<evidence type="ECO:0000256" key="1">
    <source>
        <dbReference type="ARBA" id="ARBA00022679"/>
    </source>
</evidence>
<dbReference type="InterPro" id="IPR036097">
    <property type="entry name" value="HisK_dim/P_sf"/>
</dbReference>
<feature type="domain" description="Signal transduction histidine kinase dimerisation/phosphoacceptor" evidence="6">
    <location>
        <begin position="40"/>
        <end position="108"/>
    </location>
</feature>
<dbReference type="Gene3D" id="1.10.287.130">
    <property type="match status" value="1"/>
</dbReference>
<evidence type="ECO:0000259" key="6">
    <source>
        <dbReference type="SMART" id="SM00388"/>
    </source>
</evidence>
<reference evidence="7" key="1">
    <citation type="journal article" date="2014" name="Front. Microbiol.">
        <title>High frequency of phylogenetically diverse reductive dehalogenase-homologous genes in deep subseafloor sedimentary metagenomes.</title>
        <authorList>
            <person name="Kawai M."/>
            <person name="Futagami T."/>
            <person name="Toyoda A."/>
            <person name="Takaki Y."/>
            <person name="Nishi S."/>
            <person name="Hori S."/>
            <person name="Arai W."/>
            <person name="Tsubouchi T."/>
            <person name="Morono Y."/>
            <person name="Uchiyama I."/>
            <person name="Ito T."/>
            <person name="Fujiyama A."/>
            <person name="Inagaki F."/>
            <person name="Takami H."/>
        </authorList>
    </citation>
    <scope>NUCLEOTIDE SEQUENCE</scope>
    <source>
        <strain evidence="7">Expedition CK06-06</strain>
    </source>
</reference>
<evidence type="ECO:0000256" key="2">
    <source>
        <dbReference type="ARBA" id="ARBA00022741"/>
    </source>
</evidence>
<dbReference type="CDD" id="cd00082">
    <property type="entry name" value="HisKA"/>
    <property type="match status" value="1"/>
</dbReference>
<name>X1NAX8_9ZZZZ</name>
<organism evidence="7">
    <name type="scientific">marine sediment metagenome</name>
    <dbReference type="NCBI Taxonomy" id="412755"/>
    <lineage>
        <taxon>unclassified sequences</taxon>
        <taxon>metagenomes</taxon>
        <taxon>ecological metagenomes</taxon>
    </lineage>
</organism>
<dbReference type="PANTHER" id="PTHR43065:SF46">
    <property type="entry name" value="C4-DICARBOXYLATE TRANSPORT SENSOR PROTEIN DCTB"/>
    <property type="match status" value="1"/>
</dbReference>
<evidence type="ECO:0000256" key="4">
    <source>
        <dbReference type="ARBA" id="ARBA00022840"/>
    </source>
</evidence>
<keyword evidence="2" id="KW-0547">Nucleotide-binding</keyword>
<evidence type="ECO:0000256" key="5">
    <source>
        <dbReference type="ARBA" id="ARBA00023012"/>
    </source>
</evidence>
<feature type="non-terminal residue" evidence="7">
    <location>
        <position position="1"/>
    </location>
</feature>
<keyword evidence="1" id="KW-0808">Transferase</keyword>
<dbReference type="EMBL" id="BARV01017789">
    <property type="protein sequence ID" value="GAI27346.1"/>
    <property type="molecule type" value="Genomic_DNA"/>
</dbReference>
<keyword evidence="4" id="KW-0067">ATP-binding</keyword>
<keyword evidence="5" id="KW-0902">Two-component regulatory system</keyword>
<dbReference type="GO" id="GO:0000155">
    <property type="term" value="F:phosphorelay sensor kinase activity"/>
    <property type="evidence" value="ECO:0007669"/>
    <property type="project" value="InterPro"/>
</dbReference>
<gene>
    <name evidence="7" type="ORF">S06H3_30236</name>
</gene>
<dbReference type="AlphaFoldDB" id="X1NAX8"/>
<dbReference type="PANTHER" id="PTHR43065">
    <property type="entry name" value="SENSOR HISTIDINE KINASE"/>
    <property type="match status" value="1"/>
</dbReference>
<protein>
    <recommendedName>
        <fullName evidence="6">Signal transduction histidine kinase dimerisation/phosphoacceptor domain-containing protein</fullName>
    </recommendedName>
</protein>
<dbReference type="SMART" id="SM00388">
    <property type="entry name" value="HisKA"/>
    <property type="match status" value="1"/>
</dbReference>
<sequence length="173" mass="19203">ADLGQALNDMTARFQEIRDDLDYQVQLRTKEVIRSEQLASVGFLAAGVAHEINNPLASIAMCAESLEARIGSDVDAVASRYLQLIQSEAFRCKGITEKLLDFSRVGEVRRQVTALGALVHDVVDMLRHVGYYLLTPHPKDQDQQQTLLGNVIVVIAQHTTPIDLLVATHLHDY</sequence>
<comment type="caution">
    <text evidence="7">The sequence shown here is derived from an EMBL/GenBank/DDBJ whole genome shotgun (WGS) entry which is preliminary data.</text>
</comment>
<dbReference type="Pfam" id="PF00512">
    <property type="entry name" value="HisKA"/>
    <property type="match status" value="1"/>
</dbReference>